<evidence type="ECO:0000256" key="2">
    <source>
        <dbReference type="ARBA" id="ARBA00022842"/>
    </source>
</evidence>
<dbReference type="GO" id="GO:0008299">
    <property type="term" value="P:isoprenoid biosynthetic process"/>
    <property type="evidence" value="ECO:0007669"/>
    <property type="project" value="InterPro"/>
</dbReference>
<comment type="caution">
    <text evidence="5">The sequence shown here is derived from an EMBL/GenBank/DDBJ whole genome shotgun (WGS) entry which is preliminary data.</text>
</comment>
<dbReference type="InterPro" id="IPR000092">
    <property type="entry name" value="Polyprenyl_synt"/>
</dbReference>
<evidence type="ECO:0000256" key="4">
    <source>
        <dbReference type="SAM" id="MobiDB-lite"/>
    </source>
</evidence>
<keyword evidence="6" id="KW-1185">Reference proteome</keyword>
<dbReference type="SUPFAM" id="SSF48576">
    <property type="entry name" value="Terpenoid synthases"/>
    <property type="match status" value="1"/>
</dbReference>
<gene>
    <name evidence="5" type="ORF">EV186_104620</name>
</gene>
<dbReference type="InterPro" id="IPR008949">
    <property type="entry name" value="Isoprenoid_synthase_dom_sf"/>
</dbReference>
<reference evidence="5 6" key="1">
    <citation type="submission" date="2019-03" db="EMBL/GenBank/DDBJ databases">
        <title>Genomic Encyclopedia of Type Strains, Phase IV (KMG-IV): sequencing the most valuable type-strain genomes for metagenomic binning, comparative biology and taxonomic classification.</title>
        <authorList>
            <person name="Goeker M."/>
        </authorList>
    </citation>
    <scope>NUCLEOTIDE SEQUENCE [LARGE SCALE GENOMIC DNA]</scope>
    <source>
        <strain evidence="5 6">DSM 45361</strain>
    </source>
</reference>
<dbReference type="AlphaFoldDB" id="A0A4R6S9M1"/>
<dbReference type="SFLD" id="SFLDS00005">
    <property type="entry name" value="Isoprenoid_Synthase_Type_I"/>
    <property type="match status" value="1"/>
</dbReference>
<dbReference type="PANTHER" id="PTHR12001">
    <property type="entry name" value="GERANYLGERANYL PYROPHOSPHATE SYNTHASE"/>
    <property type="match status" value="1"/>
</dbReference>
<dbReference type="PROSITE" id="PS00723">
    <property type="entry name" value="POLYPRENYL_SYNTHASE_1"/>
    <property type="match status" value="1"/>
</dbReference>
<evidence type="ECO:0000313" key="6">
    <source>
        <dbReference type="Proteomes" id="UP000295444"/>
    </source>
</evidence>
<dbReference type="PROSITE" id="PS00444">
    <property type="entry name" value="POLYPRENYL_SYNTHASE_2"/>
    <property type="match status" value="1"/>
</dbReference>
<dbReference type="CDD" id="cd00685">
    <property type="entry name" value="Trans_IPPS_HT"/>
    <property type="match status" value="1"/>
</dbReference>
<name>A0A4R6S9M1_LABRH</name>
<proteinExistence type="inferred from homology"/>
<dbReference type="PANTHER" id="PTHR12001:SF86">
    <property type="entry name" value="GERANYLGERANYL DIPHOSPHATE SYNTHASE"/>
    <property type="match status" value="1"/>
</dbReference>
<evidence type="ECO:0000256" key="1">
    <source>
        <dbReference type="ARBA" id="ARBA00022723"/>
    </source>
</evidence>
<comment type="similarity">
    <text evidence="3">Belongs to the FPP/GGPP synthase family.</text>
</comment>
<keyword evidence="3" id="KW-0808">Transferase</keyword>
<accession>A0A4R6S9M1</accession>
<dbReference type="NCBIfam" id="NF041169">
    <property type="entry name" value="f2_encap_cargo4"/>
    <property type="match status" value="1"/>
</dbReference>
<dbReference type="Pfam" id="PF00348">
    <property type="entry name" value="polyprenyl_synt"/>
    <property type="match status" value="1"/>
</dbReference>
<protein>
    <submittedName>
        <fullName evidence="5">Geranylgeranyl diphosphate synthase type I</fullName>
    </submittedName>
</protein>
<dbReference type="InterPro" id="IPR033749">
    <property type="entry name" value="Polyprenyl_synt_CS"/>
</dbReference>
<dbReference type="GO" id="GO:0004659">
    <property type="term" value="F:prenyltransferase activity"/>
    <property type="evidence" value="ECO:0007669"/>
    <property type="project" value="InterPro"/>
</dbReference>
<dbReference type="GO" id="GO:0046872">
    <property type="term" value="F:metal ion binding"/>
    <property type="evidence" value="ECO:0007669"/>
    <property type="project" value="UniProtKB-KW"/>
</dbReference>
<feature type="region of interest" description="Disordered" evidence="4">
    <location>
        <begin position="1"/>
        <end position="21"/>
    </location>
</feature>
<sequence>MTADMTTDMIADPSGTRSPGEVLSWSRATLEPALRGAVDTLPGSLRHLVGYHFGWWDERGGPTGSAAGSGKAIRPALVFLASRAVGGDPLAAMPAAVAVELVHNFSLVHDDVMDGDHTRRHRRTVWSVFGVGPAILAGDALVTLAMDVLDGHPATSVLAAAVQDLLSGQSADLEFEDRNDVVLPECVRMAQQKTGALLGCSCAIGASFAGAEPVRVEHLRGFGEQLGLAFQVVDDLLGIWGDPAVTGKPVFSDLENRKKSLPVVAALTSGTPAGELLAERYATADEDLPGLAALIDEAGGRAWAHQQADALVEAALCDLRLADPAPGPAAELTGIADLVTHRDS</sequence>
<organism evidence="5 6">
    <name type="scientific">Labedaea rhizosphaerae</name>
    <dbReference type="NCBI Taxonomy" id="598644"/>
    <lineage>
        <taxon>Bacteria</taxon>
        <taxon>Bacillati</taxon>
        <taxon>Actinomycetota</taxon>
        <taxon>Actinomycetes</taxon>
        <taxon>Pseudonocardiales</taxon>
        <taxon>Pseudonocardiaceae</taxon>
        <taxon>Labedaea</taxon>
    </lineage>
</organism>
<dbReference type="EMBL" id="SNXZ01000004">
    <property type="protein sequence ID" value="TDP96632.1"/>
    <property type="molecule type" value="Genomic_DNA"/>
</dbReference>
<dbReference type="Gene3D" id="1.10.600.10">
    <property type="entry name" value="Farnesyl Diphosphate Synthase"/>
    <property type="match status" value="1"/>
</dbReference>
<keyword evidence="1" id="KW-0479">Metal-binding</keyword>
<evidence type="ECO:0000313" key="5">
    <source>
        <dbReference type="EMBL" id="TDP96632.1"/>
    </source>
</evidence>
<keyword evidence="2" id="KW-0460">Magnesium</keyword>
<dbReference type="Proteomes" id="UP000295444">
    <property type="component" value="Unassembled WGS sequence"/>
</dbReference>
<dbReference type="SFLD" id="SFLDG01017">
    <property type="entry name" value="Polyprenyl_Transferase_Like"/>
    <property type="match status" value="1"/>
</dbReference>
<evidence type="ECO:0000256" key="3">
    <source>
        <dbReference type="RuleBase" id="RU004466"/>
    </source>
</evidence>